<dbReference type="Pfam" id="PF25207">
    <property type="entry name" value="DUF7837"/>
    <property type="match status" value="1"/>
</dbReference>
<evidence type="ECO:0000313" key="2">
    <source>
        <dbReference type="EMBL" id="RZV06190.1"/>
    </source>
</evidence>
<gene>
    <name evidence="2" type="ORF">BDK88_4154</name>
</gene>
<dbReference type="AlphaFoldDB" id="A0A482Y1V8"/>
<evidence type="ECO:0000259" key="1">
    <source>
        <dbReference type="Pfam" id="PF25207"/>
    </source>
</evidence>
<name>A0A482Y1V8_9EURY</name>
<feature type="domain" description="DUF7837" evidence="1">
    <location>
        <begin position="54"/>
        <end position="98"/>
    </location>
</feature>
<dbReference type="InterPro" id="IPR057159">
    <property type="entry name" value="DUF7837"/>
</dbReference>
<dbReference type="EMBL" id="SHMP01000009">
    <property type="protein sequence ID" value="RZV06190.1"/>
    <property type="molecule type" value="Genomic_DNA"/>
</dbReference>
<accession>A0A482Y1V8</accession>
<reference evidence="2 3" key="1">
    <citation type="submission" date="2019-02" db="EMBL/GenBank/DDBJ databases">
        <title>Genomic Encyclopedia of Archaeal and Bacterial Type Strains, Phase II (KMG-II): from individual species to whole genera.</title>
        <authorList>
            <person name="Goeker M."/>
        </authorList>
    </citation>
    <scope>NUCLEOTIDE SEQUENCE [LARGE SCALE GENOMIC DNA]</scope>
    <source>
        <strain evidence="2 3">DSM 18328</strain>
    </source>
</reference>
<evidence type="ECO:0000313" key="3">
    <source>
        <dbReference type="Proteomes" id="UP000291097"/>
    </source>
</evidence>
<protein>
    <recommendedName>
        <fullName evidence="1">DUF7837 domain-containing protein</fullName>
    </recommendedName>
</protein>
<comment type="caution">
    <text evidence="2">The sequence shown here is derived from an EMBL/GenBank/DDBJ whole genome shotgun (WGS) entry which is preliminary data.</text>
</comment>
<dbReference type="Proteomes" id="UP000291097">
    <property type="component" value="Unassembled WGS sequence"/>
</dbReference>
<proteinExistence type="predicted"/>
<sequence>MLRGLTPRWFTELFYFHCGWLTFFTQNVKHIEWSRGFPCHTLHGSTTFPMTPENQALGNCSFCNTKVLKHQSIIEFETNGEQRVFAECPECGEVVEPENTG</sequence>
<organism evidence="2 3">
    <name type="scientific">Natrinema hispanicum</name>
    <dbReference type="NCBI Taxonomy" id="392421"/>
    <lineage>
        <taxon>Archaea</taxon>
        <taxon>Methanobacteriati</taxon>
        <taxon>Methanobacteriota</taxon>
        <taxon>Stenosarchaea group</taxon>
        <taxon>Halobacteria</taxon>
        <taxon>Halobacteriales</taxon>
        <taxon>Natrialbaceae</taxon>
        <taxon>Natrinema</taxon>
    </lineage>
</organism>